<reference evidence="2 3" key="1">
    <citation type="journal article" date="2022" name="Allergy">
        <title>Genome assembly and annotation of Periplaneta americana reveal a comprehensive cockroach allergen profile.</title>
        <authorList>
            <person name="Wang L."/>
            <person name="Xiong Q."/>
            <person name="Saelim N."/>
            <person name="Wang L."/>
            <person name="Nong W."/>
            <person name="Wan A.T."/>
            <person name="Shi M."/>
            <person name="Liu X."/>
            <person name="Cao Q."/>
            <person name="Hui J.H.L."/>
            <person name="Sookrung N."/>
            <person name="Leung T.F."/>
            <person name="Tungtrongchitr A."/>
            <person name="Tsui S.K.W."/>
        </authorList>
    </citation>
    <scope>NUCLEOTIDE SEQUENCE [LARGE SCALE GENOMIC DNA]</scope>
    <source>
        <strain evidence="2">PWHHKU_190912</strain>
    </source>
</reference>
<name>A0ABQ8TJJ5_PERAM</name>
<feature type="compositionally biased region" description="Low complexity" evidence="1">
    <location>
        <begin position="124"/>
        <end position="135"/>
    </location>
</feature>
<sequence length="238" mass="27457">MNDQRIPKKILNTKPEGRRNIGRQKLRWLDGVEEDLRTLGARRWRQKALVGQEWTKILREAKARLQGPRWTEVELDEEEEETEEGKESNAGSSESLPPFRGRASTDGHLLSRPRRWRYPPPAPSSQQQYQHGGSSRADRRMIIVLNNAPYHCLQIDKPPSAYAVKTDMISWLRKKEVNCDERLVSHSSSFKKPCNVCIYLQPSYFMVTARRRERGEGSTARGRPTRDGANGGREIQSY</sequence>
<protein>
    <submittedName>
        <fullName evidence="2">Uncharacterized protein</fullName>
    </submittedName>
</protein>
<evidence type="ECO:0000256" key="1">
    <source>
        <dbReference type="SAM" id="MobiDB-lite"/>
    </source>
</evidence>
<accession>A0ABQ8TJJ5</accession>
<feature type="region of interest" description="Disordered" evidence="1">
    <location>
        <begin position="69"/>
        <end position="136"/>
    </location>
</feature>
<keyword evidence="3" id="KW-1185">Reference proteome</keyword>
<feature type="compositionally biased region" description="Acidic residues" evidence="1">
    <location>
        <begin position="73"/>
        <end position="84"/>
    </location>
</feature>
<evidence type="ECO:0000313" key="2">
    <source>
        <dbReference type="EMBL" id="KAJ4446609.1"/>
    </source>
</evidence>
<evidence type="ECO:0000313" key="3">
    <source>
        <dbReference type="Proteomes" id="UP001148838"/>
    </source>
</evidence>
<dbReference type="Proteomes" id="UP001148838">
    <property type="component" value="Unassembled WGS sequence"/>
</dbReference>
<dbReference type="EMBL" id="JAJSOF020000009">
    <property type="protein sequence ID" value="KAJ4446609.1"/>
    <property type="molecule type" value="Genomic_DNA"/>
</dbReference>
<gene>
    <name evidence="2" type="ORF">ANN_13306</name>
</gene>
<organism evidence="2 3">
    <name type="scientific">Periplaneta americana</name>
    <name type="common">American cockroach</name>
    <name type="synonym">Blatta americana</name>
    <dbReference type="NCBI Taxonomy" id="6978"/>
    <lineage>
        <taxon>Eukaryota</taxon>
        <taxon>Metazoa</taxon>
        <taxon>Ecdysozoa</taxon>
        <taxon>Arthropoda</taxon>
        <taxon>Hexapoda</taxon>
        <taxon>Insecta</taxon>
        <taxon>Pterygota</taxon>
        <taxon>Neoptera</taxon>
        <taxon>Polyneoptera</taxon>
        <taxon>Dictyoptera</taxon>
        <taxon>Blattodea</taxon>
        <taxon>Blattoidea</taxon>
        <taxon>Blattidae</taxon>
        <taxon>Blattinae</taxon>
        <taxon>Periplaneta</taxon>
    </lineage>
</organism>
<comment type="caution">
    <text evidence="2">The sequence shown here is derived from an EMBL/GenBank/DDBJ whole genome shotgun (WGS) entry which is preliminary data.</text>
</comment>
<feature type="region of interest" description="Disordered" evidence="1">
    <location>
        <begin position="212"/>
        <end position="238"/>
    </location>
</feature>
<proteinExistence type="predicted"/>